<dbReference type="SUPFAM" id="SSF53335">
    <property type="entry name" value="S-adenosyl-L-methionine-dependent methyltransferases"/>
    <property type="match status" value="1"/>
</dbReference>
<dbReference type="Gene3D" id="3.40.50.150">
    <property type="entry name" value="Vaccinia Virus protein VP39"/>
    <property type="match status" value="1"/>
</dbReference>
<sequence length="199" mass="22356">MGEKKDWDQRYDEEDMPWDTGMPEIALINLIAHWPKCIKRVMDVGCGTGSNAVWMAEQGIEVTAMDISAKALALAEKRCTEHGVKCRLVKADFLTCTPTGQYDLLFDRGCFHCTDGAEERLHFAQQAATHLKPGGYWLSLIGNKDQTMPEGKGPPRLSATEVCTAVEGEFEILSLESVLKPSPQQPEPLRFWHCLMRMR</sequence>
<keyword evidence="1 4" id="KW-0489">Methyltransferase</keyword>
<dbReference type="Pfam" id="PF05724">
    <property type="entry name" value="TPMT"/>
    <property type="match status" value="1"/>
</dbReference>
<keyword evidence="2 4" id="KW-0808">Transferase</keyword>
<dbReference type="PANTHER" id="PTHR43464">
    <property type="entry name" value="METHYLTRANSFERASE"/>
    <property type="match status" value="1"/>
</dbReference>
<dbReference type="KEGG" id="eaj:Q3M24_20470"/>
<accession>A0AAU8LUE0</accession>
<evidence type="ECO:0000313" key="4">
    <source>
        <dbReference type="EMBL" id="XCN72639.1"/>
    </source>
</evidence>
<dbReference type="PANTHER" id="PTHR43464:SF19">
    <property type="entry name" value="UBIQUINONE BIOSYNTHESIS O-METHYLTRANSFERASE, MITOCHONDRIAL"/>
    <property type="match status" value="1"/>
</dbReference>
<dbReference type="InterPro" id="IPR029063">
    <property type="entry name" value="SAM-dependent_MTases_sf"/>
</dbReference>
<dbReference type="CDD" id="cd02440">
    <property type="entry name" value="AdoMet_MTases"/>
    <property type="match status" value="1"/>
</dbReference>
<proteinExistence type="predicted"/>
<reference evidence="4" key="2">
    <citation type="submission" date="2024-06" db="EMBL/GenBank/DDBJ databases">
        <authorList>
            <person name="Plum-Jensen L.E."/>
            <person name="Schramm A."/>
            <person name="Marshall I.P.G."/>
        </authorList>
    </citation>
    <scope>NUCLEOTIDE SEQUENCE</scope>
    <source>
        <strain evidence="4">Rat1</strain>
    </source>
</reference>
<dbReference type="GO" id="GO:0032259">
    <property type="term" value="P:methylation"/>
    <property type="evidence" value="ECO:0007669"/>
    <property type="project" value="UniProtKB-KW"/>
</dbReference>
<dbReference type="EC" id="2.1.-.-" evidence="4"/>
<dbReference type="AlphaFoldDB" id="A0AAU8LUE0"/>
<keyword evidence="3" id="KW-0949">S-adenosyl-L-methionine</keyword>
<dbReference type="InterPro" id="IPR008854">
    <property type="entry name" value="TPMT"/>
</dbReference>
<dbReference type="GO" id="GO:0008757">
    <property type="term" value="F:S-adenosylmethionine-dependent methyltransferase activity"/>
    <property type="evidence" value="ECO:0007669"/>
    <property type="project" value="InterPro"/>
</dbReference>
<organism evidence="4">
    <name type="scientific">Candidatus Electrothrix aestuarii</name>
    <dbReference type="NCBI Taxonomy" id="3062594"/>
    <lineage>
        <taxon>Bacteria</taxon>
        <taxon>Pseudomonadati</taxon>
        <taxon>Thermodesulfobacteriota</taxon>
        <taxon>Desulfobulbia</taxon>
        <taxon>Desulfobulbales</taxon>
        <taxon>Desulfobulbaceae</taxon>
        <taxon>Candidatus Electrothrix</taxon>
    </lineage>
</organism>
<reference evidence="4" key="1">
    <citation type="journal article" date="2024" name="Syst. Appl. Microbiol.">
        <title>First single-strain enrichments of Electrothrix cable bacteria, description of E. aestuarii sp. nov. and E. rattekaaiensis sp. nov., and proposal of a cable bacteria taxonomy following the rules of the SeqCode.</title>
        <authorList>
            <person name="Plum-Jensen L.E."/>
            <person name="Schramm A."/>
            <person name="Marshall I.P.G."/>
        </authorList>
    </citation>
    <scope>NUCLEOTIDE SEQUENCE</scope>
    <source>
        <strain evidence="4">Rat1</strain>
    </source>
</reference>
<dbReference type="EMBL" id="CP159373">
    <property type="protein sequence ID" value="XCN72639.1"/>
    <property type="molecule type" value="Genomic_DNA"/>
</dbReference>
<evidence type="ECO:0000256" key="3">
    <source>
        <dbReference type="ARBA" id="ARBA00022691"/>
    </source>
</evidence>
<gene>
    <name evidence="4" type="ORF">Q3M24_20470</name>
</gene>
<name>A0AAU8LUE0_9BACT</name>
<evidence type="ECO:0000256" key="1">
    <source>
        <dbReference type="ARBA" id="ARBA00022603"/>
    </source>
</evidence>
<protein>
    <submittedName>
        <fullName evidence="4">Class I SAM-dependent methyltransferase</fullName>
        <ecNumber evidence="4">2.1.-.-</ecNumber>
    </submittedName>
</protein>
<evidence type="ECO:0000256" key="2">
    <source>
        <dbReference type="ARBA" id="ARBA00022679"/>
    </source>
</evidence>